<evidence type="ECO:0000256" key="1">
    <source>
        <dbReference type="SAM" id="MobiDB-lite"/>
    </source>
</evidence>
<protein>
    <submittedName>
        <fullName evidence="2">Uncharacterized protein</fullName>
    </submittedName>
</protein>
<gene>
    <name evidence="2" type="ORF">AUCHE_05_00300</name>
</gene>
<organism evidence="2 3">
    <name type="scientific">Austwickia chelonae NBRC 105200</name>
    <dbReference type="NCBI Taxonomy" id="1184607"/>
    <lineage>
        <taxon>Bacteria</taxon>
        <taxon>Bacillati</taxon>
        <taxon>Actinomycetota</taxon>
        <taxon>Actinomycetes</taxon>
        <taxon>Micrococcales</taxon>
        <taxon>Dermatophilaceae</taxon>
        <taxon>Austwickia</taxon>
    </lineage>
</organism>
<evidence type="ECO:0000313" key="3">
    <source>
        <dbReference type="Proteomes" id="UP000008495"/>
    </source>
</evidence>
<accession>K6ULC4</accession>
<comment type="caution">
    <text evidence="2">The sequence shown here is derived from an EMBL/GenBank/DDBJ whole genome shotgun (WGS) entry which is preliminary data.</text>
</comment>
<keyword evidence="3" id="KW-1185">Reference proteome</keyword>
<sequence length="53" mass="5838">MPLNCEDVTYDSRYSREPKGTSQMSSSMAHAEVLLDLAVSLALGPGRMHRVTQ</sequence>
<dbReference type="EMBL" id="BAGZ01000005">
    <property type="protein sequence ID" value="GAB77126.1"/>
    <property type="molecule type" value="Genomic_DNA"/>
</dbReference>
<dbReference type="AlphaFoldDB" id="K6ULC4"/>
<evidence type="ECO:0000313" key="2">
    <source>
        <dbReference type="EMBL" id="GAB77126.1"/>
    </source>
</evidence>
<dbReference type="Proteomes" id="UP000008495">
    <property type="component" value="Unassembled WGS sequence"/>
</dbReference>
<name>K6ULC4_9MICO</name>
<proteinExistence type="predicted"/>
<reference evidence="2 3" key="1">
    <citation type="submission" date="2012-08" db="EMBL/GenBank/DDBJ databases">
        <title>Whole genome shotgun sequence of Austwickia chelonae NBRC 105200.</title>
        <authorList>
            <person name="Yoshida I."/>
            <person name="Hosoyama A."/>
            <person name="Tsuchikane K."/>
            <person name="Katsumata H."/>
            <person name="Ando Y."/>
            <person name="Ohji S."/>
            <person name="Hamada M."/>
            <person name="Tamura T."/>
            <person name="Yamazoe A."/>
            <person name="Yamazaki S."/>
            <person name="Fujita N."/>
        </authorList>
    </citation>
    <scope>NUCLEOTIDE SEQUENCE [LARGE SCALE GENOMIC DNA]</scope>
    <source>
        <strain evidence="2 3">NBRC 105200</strain>
    </source>
</reference>
<feature type="region of interest" description="Disordered" evidence="1">
    <location>
        <begin position="1"/>
        <end position="27"/>
    </location>
</feature>